<dbReference type="PANTHER" id="PTHR31806">
    <property type="entry name" value="PURINE-CYTOSINE PERMEASE FCY2-RELATED"/>
    <property type="match status" value="1"/>
</dbReference>
<dbReference type="InterPro" id="IPR002226">
    <property type="entry name" value="Catalase_haem_BS"/>
</dbReference>
<dbReference type="SUPFAM" id="SSF51556">
    <property type="entry name" value="Metallo-dependent hydrolases"/>
    <property type="match status" value="1"/>
</dbReference>
<feature type="transmembrane region" description="Helical" evidence="15">
    <location>
        <begin position="97"/>
        <end position="120"/>
    </location>
</feature>
<evidence type="ECO:0000256" key="15">
    <source>
        <dbReference type="SAM" id="Phobius"/>
    </source>
</evidence>
<keyword evidence="7" id="KW-0479">Metal-binding</keyword>
<keyword evidence="4" id="KW-0575">Peroxidase</keyword>
<dbReference type="Pfam" id="PF02133">
    <property type="entry name" value="Transp_cyt_pur"/>
    <property type="match status" value="1"/>
</dbReference>
<keyword evidence="8" id="KW-0378">Hydrolase</keyword>
<dbReference type="CDD" id="cd01293">
    <property type="entry name" value="Bact_CD"/>
    <property type="match status" value="1"/>
</dbReference>
<feature type="transmembrane region" description="Helical" evidence="15">
    <location>
        <begin position="275"/>
        <end position="297"/>
    </location>
</feature>
<dbReference type="GO" id="GO:0020037">
    <property type="term" value="F:heme binding"/>
    <property type="evidence" value="ECO:0007669"/>
    <property type="project" value="InterPro"/>
</dbReference>
<dbReference type="Pfam" id="PF00199">
    <property type="entry name" value="Catalase"/>
    <property type="match status" value="1"/>
</dbReference>
<feature type="transmembrane region" description="Helical" evidence="15">
    <location>
        <begin position="332"/>
        <end position="353"/>
    </location>
</feature>
<evidence type="ECO:0000256" key="3">
    <source>
        <dbReference type="ARBA" id="ARBA00022448"/>
    </source>
</evidence>
<comment type="subcellular location">
    <subcellularLocation>
        <location evidence="1">Membrane</location>
        <topology evidence="1">Multi-pass membrane protein</topology>
    </subcellularLocation>
</comment>
<dbReference type="FunFam" id="3.20.20.140:FF:000019">
    <property type="entry name" value="Cytosine deaminase"/>
    <property type="match status" value="1"/>
</dbReference>
<keyword evidence="3" id="KW-0813">Transport</keyword>
<feature type="transmembrane region" description="Helical" evidence="15">
    <location>
        <begin position="365"/>
        <end position="385"/>
    </location>
</feature>
<feature type="transmembrane region" description="Helical" evidence="15">
    <location>
        <begin position="198"/>
        <end position="219"/>
    </location>
</feature>
<feature type="domain" description="Catalase core" evidence="16">
    <location>
        <begin position="643"/>
        <end position="985"/>
    </location>
</feature>
<feature type="transmembrane region" description="Helical" evidence="15">
    <location>
        <begin position="171"/>
        <end position="191"/>
    </location>
</feature>
<name>A0AAF0ELA9_9BASI</name>
<evidence type="ECO:0000256" key="9">
    <source>
        <dbReference type="ARBA" id="ARBA00022989"/>
    </source>
</evidence>
<comment type="similarity">
    <text evidence="2">Belongs to the purine-cytosine permease (2.A.39) family.</text>
</comment>
<feature type="transmembrane region" description="Helical" evidence="15">
    <location>
        <begin position="397"/>
        <end position="419"/>
    </location>
</feature>
<reference evidence="17" key="1">
    <citation type="submission" date="2023-03" db="EMBL/GenBank/DDBJ databases">
        <title>Mating type loci evolution in Malassezia.</title>
        <authorList>
            <person name="Coelho M.A."/>
        </authorList>
    </citation>
    <scope>NUCLEOTIDE SEQUENCE</scope>
    <source>
        <strain evidence="17">CBS 12830</strain>
    </source>
</reference>
<keyword evidence="5" id="KW-0349">Heme</keyword>
<dbReference type="GO" id="GO:0022857">
    <property type="term" value="F:transmembrane transporter activity"/>
    <property type="evidence" value="ECO:0007669"/>
    <property type="project" value="InterPro"/>
</dbReference>
<dbReference type="GO" id="GO:0042744">
    <property type="term" value="P:hydrogen peroxide catabolic process"/>
    <property type="evidence" value="ECO:0007669"/>
    <property type="project" value="UniProtKB-KW"/>
</dbReference>
<evidence type="ECO:0000256" key="2">
    <source>
        <dbReference type="ARBA" id="ARBA00008974"/>
    </source>
</evidence>
<dbReference type="SMART" id="SM01060">
    <property type="entry name" value="Catalase"/>
    <property type="match status" value="1"/>
</dbReference>
<proteinExistence type="inferred from homology"/>
<keyword evidence="11" id="KW-0408">Iron</keyword>
<keyword evidence="6 15" id="KW-0812">Transmembrane</keyword>
<evidence type="ECO:0000256" key="4">
    <source>
        <dbReference type="ARBA" id="ARBA00022559"/>
    </source>
</evidence>
<evidence type="ECO:0000256" key="11">
    <source>
        <dbReference type="ARBA" id="ARBA00023004"/>
    </source>
</evidence>
<dbReference type="InterPro" id="IPR011614">
    <property type="entry name" value="Catalase_core"/>
</dbReference>
<sequence length="1260" mass="138522">MMFEKQDKDHFKYDVEVQSFHEERNETSQLTWYHPSYWLRSSIFEWSSIEPIPPEKQTHGHWWTIPLLWMGANMNVLTFSTGMLAKDFDITIRDSMYTIVAFSLVIALIPAYFTTFGMNLGMRQIVQSRYSFGYFGACLPGLLVAATQVMYNIENVILGGQTLKAVSPHDSMSSIVGIVILSLIAFVICFFGGRIMHYFESIFWLPALLCFILLAAFAGTGADGLHQPASAPETTPRGVLGLGCVVAGYLLSWSTIASDISLYVKNEGKTMRVFLTVYLAFVLSVAPPFMLGAAFGISAPDVPAWKAASEATSPGPLFTVILAGHVGSFGKFLTVMLALSAVGNIIPGTYAFGIAVQTFLPPLRVFPRFVMSSLCVALFLPLAIVGRDQFYDTLSNFVSILAYWCSLFAGVVLADHCILRRRDFSTYDITIWNDWRRLPPGVAALSSALLPVALIGPTMDQVWYTGPIAERSGDLAFEVGIVLSFAIEPSTGHREPDYDAHGRLLCPPFVESHIHLDYAHTARKPRPNVSGTLFEAIEIWAERKKAGLNHPDEIRRNALSAIRAAASHGVGFIRTHVDVTDPELVALKTMVRVRDEVKSWCTVQLVAFPQNGIEAFPGGRDLMEQAMQLGADVVGGIPHLEHTREDGVASVRYVFDLAEKYHALVDIHCDEIDDDQSRYLEVMAAETLRRQMQGRVTVSHAVAMAYYQPGYMAKLMPKLSTAGLGFAINPNENLQLQGRGMNAPQPRGVAPVRTLTEWGLPVGFGQDSIEDPWYPVGDGNPVRNLDTGLHVAQMLTEEYLNRCLDFVTTQPARNLGLTEYGIEVGKPAHCIVLDATSDREVVQYHPIVLLSLHHGQTILERQPAITHWTIPAAVGVPLEAISDGTFHTKSIDLPCLQVGESKVNIAAIIDVIGATIDFSDGPLLQGRLFSYLDTQLSRFGSPNFHQLPINAPKAPVKNFQRDGMMQHEVNKGRASYQPNSLNKANEPTGPRACPFGFGSSKAVTGPREIGPKMRIRDERFKDHYSQARLFWKSQTKNEQYHIAEAFTFELSKVTLPFVRERVLSSLRNVDEGLAQQIAQGLGMKLPAKSDAMAPIQDMKPSKQLLIQKNWKYTLEGRNVGILIANGTDGSVLDKLVSEIKKNNATATVIAPTVAGIKLKDGSMRNADAQLAGSPSVLYDAVALVLSSEGTKSLMKQSAAVEFVMDAFSHLKAIGASSAAKPLLNKAGVEQDAGVTDLSHSFMKAAMKRFCDREMKVRPSP</sequence>
<dbReference type="GO" id="GO:0004096">
    <property type="term" value="F:catalase activity"/>
    <property type="evidence" value="ECO:0007669"/>
    <property type="project" value="UniProtKB-EC"/>
</dbReference>
<dbReference type="PANTHER" id="PTHR31806:SF5">
    <property type="entry name" value="PURINE-CYTOSINE PERMEASE FCY21"/>
    <property type="match status" value="1"/>
</dbReference>
<accession>A0AAF0ELA9</accession>
<dbReference type="InterPro" id="IPR013108">
    <property type="entry name" value="Amidohydro_3"/>
</dbReference>
<dbReference type="GO" id="GO:0006979">
    <property type="term" value="P:response to oxidative stress"/>
    <property type="evidence" value="ECO:0007669"/>
    <property type="project" value="InterPro"/>
</dbReference>
<evidence type="ECO:0000259" key="16">
    <source>
        <dbReference type="SMART" id="SM01060"/>
    </source>
</evidence>
<evidence type="ECO:0000256" key="14">
    <source>
        <dbReference type="SAM" id="MobiDB-lite"/>
    </source>
</evidence>
<dbReference type="InterPro" id="IPR010582">
    <property type="entry name" value="Catalase_immune_responsive"/>
</dbReference>
<keyword evidence="12 15" id="KW-0472">Membrane</keyword>
<organism evidence="17 18">
    <name type="scientific">Malassezia equina</name>
    <dbReference type="NCBI Taxonomy" id="1381935"/>
    <lineage>
        <taxon>Eukaryota</taxon>
        <taxon>Fungi</taxon>
        <taxon>Dikarya</taxon>
        <taxon>Basidiomycota</taxon>
        <taxon>Ustilaginomycotina</taxon>
        <taxon>Malasseziomycetes</taxon>
        <taxon>Malasseziales</taxon>
        <taxon>Malasseziaceae</taxon>
        <taxon>Malassezia</taxon>
    </lineage>
</organism>
<dbReference type="Proteomes" id="UP001214415">
    <property type="component" value="Chromosome 5"/>
</dbReference>
<dbReference type="GO" id="GO:0005886">
    <property type="term" value="C:plasma membrane"/>
    <property type="evidence" value="ECO:0007669"/>
    <property type="project" value="TreeGrafter"/>
</dbReference>
<dbReference type="PROSITE" id="PS51402">
    <property type="entry name" value="CATALASE_3"/>
    <property type="match status" value="1"/>
</dbReference>
<dbReference type="CDD" id="cd03132">
    <property type="entry name" value="GATase1_catalase"/>
    <property type="match status" value="1"/>
</dbReference>
<dbReference type="InterPro" id="IPR026030">
    <property type="entry name" value="Pur-cyt_permease_Fcy2/21/22"/>
</dbReference>
<dbReference type="Gene3D" id="3.40.50.880">
    <property type="match status" value="1"/>
</dbReference>
<dbReference type="InterPro" id="IPR041399">
    <property type="entry name" value="Catalase_large_C"/>
</dbReference>
<feature type="region of interest" description="Disordered" evidence="14">
    <location>
        <begin position="971"/>
        <end position="997"/>
    </location>
</feature>
<dbReference type="SUPFAM" id="SSF56634">
    <property type="entry name" value="Heme-dependent catalase-like"/>
    <property type="match status" value="1"/>
</dbReference>
<evidence type="ECO:0000256" key="12">
    <source>
        <dbReference type="ARBA" id="ARBA00023136"/>
    </source>
</evidence>
<feature type="transmembrane region" description="Helical" evidence="15">
    <location>
        <begin position="440"/>
        <end position="459"/>
    </location>
</feature>
<evidence type="ECO:0000256" key="5">
    <source>
        <dbReference type="ARBA" id="ARBA00022617"/>
    </source>
</evidence>
<feature type="transmembrane region" description="Helical" evidence="15">
    <location>
        <begin position="132"/>
        <end position="151"/>
    </location>
</feature>
<dbReference type="AlphaFoldDB" id="A0AAF0ELA9"/>
<dbReference type="PROSITE" id="PS00437">
    <property type="entry name" value="CATALASE_1"/>
    <property type="match status" value="1"/>
</dbReference>
<evidence type="ECO:0000256" key="6">
    <source>
        <dbReference type="ARBA" id="ARBA00022692"/>
    </source>
</evidence>
<dbReference type="Pfam" id="PF18011">
    <property type="entry name" value="Catalase_C"/>
    <property type="match status" value="1"/>
</dbReference>
<feature type="transmembrane region" description="Helical" evidence="15">
    <location>
        <begin position="239"/>
        <end position="263"/>
    </location>
</feature>
<keyword evidence="18" id="KW-1185">Reference proteome</keyword>
<dbReference type="InterPro" id="IPR001248">
    <property type="entry name" value="Pur-cyt_permease"/>
</dbReference>
<gene>
    <name evidence="17" type="ORF">MEQU1_002939</name>
</gene>
<keyword evidence="13" id="KW-0376">Hydrogen peroxide</keyword>
<dbReference type="InterPro" id="IPR018028">
    <property type="entry name" value="Catalase"/>
</dbReference>
<dbReference type="InterPro" id="IPR032466">
    <property type="entry name" value="Metal_Hydrolase"/>
</dbReference>
<dbReference type="Gene3D" id="3.20.20.140">
    <property type="entry name" value="Metal-dependent hydrolases"/>
    <property type="match status" value="1"/>
</dbReference>
<dbReference type="GO" id="GO:0046872">
    <property type="term" value="F:metal ion binding"/>
    <property type="evidence" value="ECO:0007669"/>
    <property type="project" value="UniProtKB-KW"/>
</dbReference>
<evidence type="ECO:0000256" key="10">
    <source>
        <dbReference type="ARBA" id="ARBA00023002"/>
    </source>
</evidence>
<evidence type="ECO:0000256" key="1">
    <source>
        <dbReference type="ARBA" id="ARBA00004141"/>
    </source>
</evidence>
<keyword evidence="9 15" id="KW-1133">Transmembrane helix</keyword>
<evidence type="ECO:0000313" key="17">
    <source>
        <dbReference type="EMBL" id="WFD24242.1"/>
    </source>
</evidence>
<dbReference type="Pfam" id="PF06628">
    <property type="entry name" value="Catalase-rel"/>
    <property type="match status" value="1"/>
</dbReference>
<keyword evidence="10" id="KW-0560">Oxidoreductase</keyword>
<dbReference type="SUPFAM" id="SSF52317">
    <property type="entry name" value="Class I glutamine amidotransferase-like"/>
    <property type="match status" value="1"/>
</dbReference>
<dbReference type="InterPro" id="IPR029062">
    <property type="entry name" value="Class_I_gatase-like"/>
</dbReference>
<protein>
    <recommendedName>
        <fullName evidence="16">Catalase core domain-containing protein</fullName>
    </recommendedName>
</protein>
<dbReference type="InterPro" id="IPR020835">
    <property type="entry name" value="Catalase_sf"/>
</dbReference>
<feature type="transmembrane region" description="Helical" evidence="15">
    <location>
        <begin position="62"/>
        <end position="85"/>
    </location>
</feature>
<evidence type="ECO:0000256" key="7">
    <source>
        <dbReference type="ARBA" id="ARBA00022723"/>
    </source>
</evidence>
<dbReference type="Gene3D" id="1.20.1370.20">
    <property type="match status" value="1"/>
</dbReference>
<evidence type="ECO:0000313" key="18">
    <source>
        <dbReference type="Proteomes" id="UP001214415"/>
    </source>
</evidence>
<evidence type="ECO:0000256" key="13">
    <source>
        <dbReference type="ARBA" id="ARBA00023324"/>
    </source>
</evidence>
<dbReference type="GO" id="GO:0016787">
    <property type="term" value="F:hydrolase activity"/>
    <property type="evidence" value="ECO:0007669"/>
    <property type="project" value="UniProtKB-KW"/>
</dbReference>
<dbReference type="Pfam" id="PF07969">
    <property type="entry name" value="Amidohydro_3"/>
    <property type="match status" value="1"/>
</dbReference>
<dbReference type="EMBL" id="CP119904">
    <property type="protein sequence ID" value="WFD24242.1"/>
    <property type="molecule type" value="Genomic_DNA"/>
</dbReference>
<dbReference type="InterPro" id="IPR043156">
    <property type="entry name" value="Catalase_clade2_helical"/>
</dbReference>
<dbReference type="Gene3D" id="1.10.4160.10">
    <property type="entry name" value="Hydantoin permease"/>
    <property type="match status" value="1"/>
</dbReference>
<dbReference type="Gene3D" id="2.40.180.10">
    <property type="entry name" value="Catalase core domain"/>
    <property type="match status" value="1"/>
</dbReference>
<feature type="compositionally biased region" description="Polar residues" evidence="14">
    <location>
        <begin position="976"/>
        <end position="985"/>
    </location>
</feature>
<evidence type="ECO:0000256" key="8">
    <source>
        <dbReference type="ARBA" id="ARBA00022801"/>
    </source>
</evidence>